<feature type="region of interest" description="Disordered" evidence="13">
    <location>
        <begin position="252"/>
        <end position="296"/>
    </location>
</feature>
<feature type="compositionally biased region" description="Basic and acidic residues" evidence="13">
    <location>
        <begin position="460"/>
        <end position="485"/>
    </location>
</feature>
<evidence type="ECO:0000313" key="16">
    <source>
        <dbReference type="EMBL" id="CEM43422.1"/>
    </source>
</evidence>
<feature type="compositionally biased region" description="Gly residues" evidence="13">
    <location>
        <begin position="371"/>
        <end position="381"/>
    </location>
</feature>
<evidence type="ECO:0000256" key="1">
    <source>
        <dbReference type="ARBA" id="ARBA00000900"/>
    </source>
</evidence>
<feature type="transmembrane region" description="Helical" evidence="14">
    <location>
        <begin position="139"/>
        <end position="158"/>
    </location>
</feature>
<feature type="region of interest" description="Disordered" evidence="13">
    <location>
        <begin position="460"/>
        <end position="638"/>
    </location>
</feature>
<feature type="region of interest" description="Disordered" evidence="13">
    <location>
        <begin position="365"/>
        <end position="415"/>
    </location>
</feature>
<evidence type="ECO:0000256" key="2">
    <source>
        <dbReference type="ARBA" id="ARBA00004141"/>
    </source>
</evidence>
<dbReference type="GO" id="GO:0008270">
    <property type="term" value="F:zinc ion binding"/>
    <property type="evidence" value="ECO:0007669"/>
    <property type="project" value="UniProtKB-KW"/>
</dbReference>
<dbReference type="PANTHER" id="PTHR45977">
    <property type="entry name" value="TARGET OF ERK KINASE MPK-1"/>
    <property type="match status" value="1"/>
</dbReference>
<dbReference type="PROSITE" id="PS50089">
    <property type="entry name" value="ZF_RING_2"/>
    <property type="match status" value="1"/>
</dbReference>
<evidence type="ECO:0000256" key="3">
    <source>
        <dbReference type="ARBA" id="ARBA00012483"/>
    </source>
</evidence>
<evidence type="ECO:0000256" key="5">
    <source>
        <dbReference type="ARBA" id="ARBA00022692"/>
    </source>
</evidence>
<dbReference type="Pfam" id="PF13639">
    <property type="entry name" value="zf-RING_2"/>
    <property type="match status" value="1"/>
</dbReference>
<feature type="compositionally biased region" description="Basic and acidic residues" evidence="13">
    <location>
        <begin position="565"/>
        <end position="580"/>
    </location>
</feature>
<feature type="region of interest" description="Disordered" evidence="13">
    <location>
        <begin position="1"/>
        <end position="41"/>
    </location>
</feature>
<evidence type="ECO:0000256" key="8">
    <source>
        <dbReference type="ARBA" id="ARBA00022786"/>
    </source>
</evidence>
<keyword evidence="4" id="KW-0808">Transferase</keyword>
<dbReference type="GO" id="GO:0016020">
    <property type="term" value="C:membrane"/>
    <property type="evidence" value="ECO:0007669"/>
    <property type="project" value="UniProtKB-SubCell"/>
</dbReference>
<keyword evidence="11 14" id="KW-0472">Membrane</keyword>
<dbReference type="SUPFAM" id="SSF57850">
    <property type="entry name" value="RING/U-box"/>
    <property type="match status" value="1"/>
</dbReference>
<comment type="subcellular location">
    <subcellularLocation>
        <location evidence="2">Membrane</location>
        <topology evidence="2">Multi-pass membrane protein</topology>
    </subcellularLocation>
</comment>
<feature type="compositionally biased region" description="Basic and acidic residues" evidence="13">
    <location>
        <begin position="545"/>
        <end position="554"/>
    </location>
</feature>
<keyword evidence="6" id="KW-0479">Metal-binding</keyword>
<evidence type="ECO:0000256" key="14">
    <source>
        <dbReference type="SAM" id="Phobius"/>
    </source>
</evidence>
<name>A0A0G4HHK0_9ALVE</name>
<dbReference type="GO" id="GO:0006511">
    <property type="term" value="P:ubiquitin-dependent protein catabolic process"/>
    <property type="evidence" value="ECO:0007669"/>
    <property type="project" value="TreeGrafter"/>
</dbReference>
<protein>
    <recommendedName>
        <fullName evidence="3">RING-type E3 ubiquitin transferase</fullName>
        <ecNumber evidence="3">2.3.2.27</ecNumber>
    </recommendedName>
</protein>
<dbReference type="InterPro" id="IPR013083">
    <property type="entry name" value="Znf_RING/FYVE/PHD"/>
</dbReference>
<proteinExistence type="predicted"/>
<dbReference type="GO" id="GO:0016567">
    <property type="term" value="P:protein ubiquitination"/>
    <property type="evidence" value="ECO:0007669"/>
    <property type="project" value="TreeGrafter"/>
</dbReference>
<evidence type="ECO:0000256" key="7">
    <source>
        <dbReference type="ARBA" id="ARBA00022771"/>
    </source>
</evidence>
<feature type="compositionally biased region" description="Low complexity" evidence="13">
    <location>
        <begin position="593"/>
        <end position="623"/>
    </location>
</feature>
<keyword evidence="7 12" id="KW-0863">Zinc-finger</keyword>
<feature type="transmembrane region" description="Helical" evidence="14">
    <location>
        <begin position="187"/>
        <end position="207"/>
    </location>
</feature>
<feature type="compositionally biased region" description="Low complexity" evidence="13">
    <location>
        <begin position="389"/>
        <end position="400"/>
    </location>
</feature>
<dbReference type="Gene3D" id="3.30.40.10">
    <property type="entry name" value="Zinc/RING finger domain, C3HC4 (zinc finger)"/>
    <property type="match status" value="1"/>
</dbReference>
<dbReference type="EC" id="2.3.2.27" evidence="3"/>
<dbReference type="AlphaFoldDB" id="A0A0G4HHK0"/>
<evidence type="ECO:0000256" key="9">
    <source>
        <dbReference type="ARBA" id="ARBA00022833"/>
    </source>
</evidence>
<evidence type="ECO:0000256" key="4">
    <source>
        <dbReference type="ARBA" id="ARBA00022679"/>
    </source>
</evidence>
<dbReference type="InterPro" id="IPR001841">
    <property type="entry name" value="Znf_RING"/>
</dbReference>
<evidence type="ECO:0000256" key="13">
    <source>
        <dbReference type="SAM" id="MobiDB-lite"/>
    </source>
</evidence>
<organism evidence="16">
    <name type="scientific">Chromera velia CCMP2878</name>
    <dbReference type="NCBI Taxonomy" id="1169474"/>
    <lineage>
        <taxon>Eukaryota</taxon>
        <taxon>Sar</taxon>
        <taxon>Alveolata</taxon>
        <taxon>Colpodellida</taxon>
        <taxon>Chromeraceae</taxon>
        <taxon>Chromera</taxon>
    </lineage>
</organism>
<feature type="transmembrane region" description="Helical" evidence="14">
    <location>
        <begin position="74"/>
        <end position="93"/>
    </location>
</feature>
<dbReference type="EMBL" id="CDMZ01002683">
    <property type="protein sequence ID" value="CEM43422.1"/>
    <property type="molecule type" value="Genomic_DNA"/>
</dbReference>
<keyword evidence="9" id="KW-0862">Zinc</keyword>
<sequence length="638" mass="69910">MQVEPNANPLLGDRRETERGPNESFQSAHDVERGEGEGENAAVNAEGEHVDVQQRGALYECLMCVEDAFQHSTAGWQLLIVLVVGVVVSLDFVKVYKESCQRPLAIWVVLFMFRHLLSAGVRCFNVWEFRARGHAPLSPLVPMLEAVGFGGWLVGWVWGAEIERSSKSCNEELFHLFAFLWNLQLRLYVGFLIVTALVLLFLLGGMLCMRCLQKRRSGRRIVERLERIRYADLRDRYRARRAAVLAARAGARRGEEGGAEPQGQNEGEGVGRTGGGGEGGGHGEGEGAAPRGGEVPDRVLQSRSFSDYPPECIFCIEPFQDDTSVLVMPCEGGHFFCAPCIARWLQQSRQCPVCRTDVVDVIENRDRDGEGATGGRGGGDGESVEGERGAVQGQQEGGQEQAREGGREHEGALPQGGLMEDEREQRAADPGCCRCLLTLFRGRRRGGRERRIVVVREEEEERQREMEEGWIQRHTEVTGERRQEEGEGGVALAADESSSSSARGVSSPSGHSREKEKEGNKERREEGIIFPESAIVTGLAPRAASNERPEEQKQKNQGIDEQQDGGERERERSPLHDARRLRYIGGTAGGGTRTTASGLLNVSASSSASASSSSSSAFADASSTLNEDERESGEGRTL</sequence>
<evidence type="ECO:0000256" key="6">
    <source>
        <dbReference type="ARBA" id="ARBA00022723"/>
    </source>
</evidence>
<dbReference type="VEuPathDB" id="CryptoDB:Cvel_6823"/>
<evidence type="ECO:0000259" key="15">
    <source>
        <dbReference type="PROSITE" id="PS50089"/>
    </source>
</evidence>
<keyword evidence="8" id="KW-0833">Ubl conjugation pathway</keyword>
<feature type="compositionally biased region" description="Basic and acidic residues" evidence="13">
    <location>
        <begin position="12"/>
        <end position="21"/>
    </location>
</feature>
<keyword evidence="10 14" id="KW-1133">Transmembrane helix</keyword>
<evidence type="ECO:0000256" key="10">
    <source>
        <dbReference type="ARBA" id="ARBA00022989"/>
    </source>
</evidence>
<keyword evidence="5 14" id="KW-0812">Transmembrane</keyword>
<accession>A0A0G4HHK0</accession>
<dbReference type="GO" id="GO:0061630">
    <property type="term" value="F:ubiquitin protein ligase activity"/>
    <property type="evidence" value="ECO:0007669"/>
    <property type="project" value="UniProtKB-EC"/>
</dbReference>
<comment type="catalytic activity">
    <reaction evidence="1">
        <text>S-ubiquitinyl-[E2 ubiquitin-conjugating enzyme]-L-cysteine + [acceptor protein]-L-lysine = [E2 ubiquitin-conjugating enzyme]-L-cysteine + N(6)-ubiquitinyl-[acceptor protein]-L-lysine.</text>
        <dbReference type="EC" id="2.3.2.27"/>
    </reaction>
</comment>
<feature type="compositionally biased region" description="Basic and acidic residues" evidence="13">
    <location>
        <begin position="511"/>
        <end position="527"/>
    </location>
</feature>
<evidence type="ECO:0000256" key="11">
    <source>
        <dbReference type="ARBA" id="ARBA00023136"/>
    </source>
</evidence>
<gene>
    <name evidence="16" type="ORF">Cvel_6823</name>
</gene>
<feature type="domain" description="RING-type" evidence="15">
    <location>
        <begin position="312"/>
        <end position="355"/>
    </location>
</feature>
<evidence type="ECO:0000256" key="12">
    <source>
        <dbReference type="PROSITE-ProRule" id="PRU00175"/>
    </source>
</evidence>
<feature type="compositionally biased region" description="Basic and acidic residues" evidence="13">
    <location>
        <begin position="401"/>
        <end position="411"/>
    </location>
</feature>
<reference evidence="16" key="1">
    <citation type="submission" date="2014-11" db="EMBL/GenBank/DDBJ databases">
        <authorList>
            <person name="Otto D Thomas"/>
            <person name="Naeem Raeece"/>
        </authorList>
    </citation>
    <scope>NUCLEOTIDE SEQUENCE</scope>
</reference>
<feature type="compositionally biased region" description="Gly residues" evidence="13">
    <location>
        <begin position="266"/>
        <end position="282"/>
    </location>
</feature>
<feature type="transmembrane region" description="Helical" evidence="14">
    <location>
        <begin position="105"/>
        <end position="127"/>
    </location>
</feature>
<dbReference type="PANTHER" id="PTHR45977:SF13">
    <property type="entry name" value="GB|AAF27103.1"/>
    <property type="match status" value="1"/>
</dbReference>
<feature type="compositionally biased region" description="Low complexity" evidence="13">
    <location>
        <begin position="497"/>
        <end position="510"/>
    </location>
</feature>